<name>A0A9W8AWJ3_9FUNG</name>
<reference evidence="2" key="1">
    <citation type="submission" date="2022-07" db="EMBL/GenBank/DDBJ databases">
        <title>Phylogenomic reconstructions and comparative analyses of Kickxellomycotina fungi.</title>
        <authorList>
            <person name="Reynolds N.K."/>
            <person name="Stajich J.E."/>
            <person name="Barry K."/>
            <person name="Grigoriev I.V."/>
            <person name="Crous P."/>
            <person name="Smith M.E."/>
        </authorList>
    </citation>
    <scope>NUCLEOTIDE SEQUENCE</scope>
    <source>
        <strain evidence="2">RSA 1196</strain>
    </source>
</reference>
<feature type="region of interest" description="Disordered" evidence="1">
    <location>
        <begin position="213"/>
        <end position="241"/>
    </location>
</feature>
<evidence type="ECO:0000313" key="2">
    <source>
        <dbReference type="EMBL" id="KAJ1966843.1"/>
    </source>
</evidence>
<keyword evidence="3" id="KW-1185">Reference proteome</keyword>
<dbReference type="EMBL" id="JANBPY010000441">
    <property type="protein sequence ID" value="KAJ1966843.1"/>
    <property type="molecule type" value="Genomic_DNA"/>
</dbReference>
<proteinExistence type="predicted"/>
<evidence type="ECO:0000313" key="3">
    <source>
        <dbReference type="Proteomes" id="UP001150925"/>
    </source>
</evidence>
<dbReference type="AlphaFoldDB" id="A0A9W8AWJ3"/>
<dbReference type="Proteomes" id="UP001150925">
    <property type="component" value="Unassembled WGS sequence"/>
</dbReference>
<accession>A0A9W8AWJ3</accession>
<gene>
    <name evidence="2" type="ORF">IWQ62_002215</name>
</gene>
<dbReference type="OrthoDB" id="10336015at2759"/>
<feature type="region of interest" description="Disordered" evidence="1">
    <location>
        <begin position="61"/>
        <end position="94"/>
    </location>
</feature>
<comment type="caution">
    <text evidence="2">The sequence shown here is derived from an EMBL/GenBank/DDBJ whole genome shotgun (WGS) entry which is preliminary data.</text>
</comment>
<protein>
    <submittedName>
        <fullName evidence="2">Uncharacterized protein</fullName>
    </submittedName>
</protein>
<evidence type="ECO:0000256" key="1">
    <source>
        <dbReference type="SAM" id="MobiDB-lite"/>
    </source>
</evidence>
<feature type="compositionally biased region" description="Polar residues" evidence="1">
    <location>
        <begin position="215"/>
        <end position="239"/>
    </location>
</feature>
<sequence length="276" mass="30500">MTSSSGNTRLSAPMANPGMDIRVSGAPHYPPAPLGVPPHAWRAHFLNRHIPNGGVIPHHITHKPYGPRPQRMPSHQHQYPHYPGQPLQQHPSGAIRHSFTNSHARISAHPYRNGAPLLSQPRSDPTVLTKPSSRTESPSTNLRKPVHGGHPQRVPEPAGGHHRRPSPKHTSQPRANSVDHYFKSLYPHLPRLSPQHVRSVDQSPQQVLKELSQPLGRSSTGAPRTSPLFVQSAPSSPQHPVTVDRVQLPRLRQSHPQSARETPLTRTKLAAYFIGL</sequence>
<organism evidence="2 3">
    <name type="scientific">Dispira parvispora</name>
    <dbReference type="NCBI Taxonomy" id="1520584"/>
    <lineage>
        <taxon>Eukaryota</taxon>
        <taxon>Fungi</taxon>
        <taxon>Fungi incertae sedis</taxon>
        <taxon>Zoopagomycota</taxon>
        <taxon>Kickxellomycotina</taxon>
        <taxon>Dimargaritomycetes</taxon>
        <taxon>Dimargaritales</taxon>
        <taxon>Dimargaritaceae</taxon>
        <taxon>Dispira</taxon>
    </lineage>
</organism>
<feature type="region of interest" description="Disordered" evidence="1">
    <location>
        <begin position="111"/>
        <end position="175"/>
    </location>
</feature>
<feature type="compositionally biased region" description="Polar residues" evidence="1">
    <location>
        <begin position="129"/>
        <end position="142"/>
    </location>
</feature>